<keyword evidence="11 13" id="KW-0413">Isomerase</keyword>
<comment type="catalytic activity">
    <reaction evidence="1 13 14">
        <text>D-glyceraldehyde 3-phosphate = dihydroxyacetone phosphate</text>
        <dbReference type="Rhea" id="RHEA:18585"/>
        <dbReference type="ChEBI" id="CHEBI:57642"/>
        <dbReference type="ChEBI" id="CHEBI:59776"/>
        <dbReference type="EC" id="5.3.1.1"/>
    </reaction>
</comment>
<feature type="binding site" evidence="13">
    <location>
        <begin position="236"/>
        <end position="237"/>
    </location>
    <ligand>
        <name>substrate</name>
    </ligand>
</feature>
<keyword evidence="8 13" id="KW-0312">Gluconeogenesis</keyword>
<comment type="caution">
    <text evidence="15">The sequence shown here is derived from an EMBL/GenBank/DDBJ whole genome shotgun (WGS) entry which is preliminary data.</text>
</comment>
<accession>A0A2A4XF44</accession>
<dbReference type="AlphaFoldDB" id="A0A2A4XF44"/>
<dbReference type="CDD" id="cd00311">
    <property type="entry name" value="TIM"/>
    <property type="match status" value="1"/>
</dbReference>
<evidence type="ECO:0000313" key="16">
    <source>
        <dbReference type="Proteomes" id="UP000218767"/>
    </source>
</evidence>
<evidence type="ECO:0000256" key="2">
    <source>
        <dbReference type="ARBA" id="ARBA00004742"/>
    </source>
</evidence>
<protein>
    <recommendedName>
        <fullName evidence="7 13">Triosephosphate isomerase</fullName>
        <shortName evidence="13">TIM</shortName>
        <shortName evidence="13">TPI</shortName>
        <ecNumber evidence="6 13">5.3.1.1</ecNumber>
    </recommendedName>
    <alternativeName>
        <fullName evidence="13">Triose-phosphate isomerase</fullName>
    </alternativeName>
</protein>
<dbReference type="InterPro" id="IPR020861">
    <property type="entry name" value="Triosephosphate_isomerase_AS"/>
</dbReference>
<dbReference type="Gene3D" id="3.20.20.70">
    <property type="entry name" value="Aldolase class I"/>
    <property type="match status" value="1"/>
</dbReference>
<evidence type="ECO:0000256" key="10">
    <source>
        <dbReference type="ARBA" id="ARBA00023152"/>
    </source>
</evidence>
<proteinExistence type="inferred from homology"/>
<comment type="similarity">
    <text evidence="4 13 14">Belongs to the triosephosphate isomerase family.</text>
</comment>
<feature type="binding site" evidence="13">
    <location>
        <position position="215"/>
    </location>
    <ligand>
        <name>substrate</name>
    </ligand>
</feature>
<evidence type="ECO:0000256" key="3">
    <source>
        <dbReference type="ARBA" id="ARBA00004939"/>
    </source>
</evidence>
<evidence type="ECO:0000256" key="11">
    <source>
        <dbReference type="ARBA" id="ARBA00023235"/>
    </source>
</evidence>
<dbReference type="NCBIfam" id="TIGR00419">
    <property type="entry name" value="tim"/>
    <property type="match status" value="1"/>
</dbReference>
<comment type="pathway">
    <text evidence="3">Carbohydrate metabolism; erythritol degradation.</text>
</comment>
<dbReference type="PANTHER" id="PTHR21139">
    <property type="entry name" value="TRIOSEPHOSPHATE ISOMERASE"/>
    <property type="match status" value="1"/>
</dbReference>
<comment type="function">
    <text evidence="12 13">Involved in the gluconeogenesis. Catalyzes stereospecifically the conversion of dihydroxyacetone phosphate (DHAP) to D-glyceraldehyde-3-phosphate (G3P).</text>
</comment>
<evidence type="ECO:0000256" key="6">
    <source>
        <dbReference type="ARBA" id="ARBA00011940"/>
    </source>
</evidence>
<dbReference type="FunFam" id="3.20.20.70:FF:000020">
    <property type="entry name" value="Triosephosphate isomerase"/>
    <property type="match status" value="1"/>
</dbReference>
<dbReference type="UniPathway" id="UPA00138"/>
<dbReference type="UniPathway" id="UPA00109">
    <property type="reaction ID" value="UER00189"/>
</dbReference>
<name>A0A2A4XF44_9GAMM</name>
<dbReference type="GO" id="GO:0004807">
    <property type="term" value="F:triose-phosphate isomerase activity"/>
    <property type="evidence" value="ECO:0007669"/>
    <property type="project" value="UniProtKB-UniRule"/>
</dbReference>
<evidence type="ECO:0000256" key="9">
    <source>
        <dbReference type="ARBA" id="ARBA00022490"/>
    </source>
</evidence>
<feature type="active site" description="Electrophile" evidence="13">
    <location>
        <position position="98"/>
    </location>
</feature>
<sequence>MRQKLVVGNWKMHGSRTQVRQLIESVAASTADLKKVEIAVGPTLLHIGFAAELCTSEDASHLKLAAQNLFTEPEGAFTGEVSAPMLAEYGVNYVIVGHSERREFFAETDQVVAAKFKATQASGMIPILCVGESLSQREAGTSAEVVLTQLNAVIQSAGIEALQYAVLAYEPLWAIGTGKTASKEQAQEIHHVLREHIAKSNATIAEDIRILYGGSVKAANAAELFSQADIDGGLVGGASLKAEEFVSICKSAD</sequence>
<comment type="pathway">
    <text evidence="13 14">Carbohydrate degradation; glycolysis; D-glyceraldehyde 3-phosphate from glycerone phosphate: step 1/1.</text>
</comment>
<reference evidence="16" key="1">
    <citation type="submission" date="2017-08" db="EMBL/GenBank/DDBJ databases">
        <title>A dynamic microbial community with high functional redundancy inhabits the cold, oxic subseafloor aquifer.</title>
        <authorList>
            <person name="Tully B.J."/>
            <person name="Wheat C.G."/>
            <person name="Glazer B.T."/>
            <person name="Huber J.A."/>
        </authorList>
    </citation>
    <scope>NUCLEOTIDE SEQUENCE [LARGE SCALE GENOMIC DNA]</scope>
</reference>
<keyword evidence="9 13" id="KW-0963">Cytoplasm</keyword>
<evidence type="ECO:0000256" key="14">
    <source>
        <dbReference type="RuleBase" id="RU363013"/>
    </source>
</evidence>
<keyword evidence="10 13" id="KW-0324">Glycolysis</keyword>
<feature type="active site" description="Proton acceptor" evidence="13">
    <location>
        <position position="170"/>
    </location>
</feature>
<dbReference type="GO" id="GO:0006094">
    <property type="term" value="P:gluconeogenesis"/>
    <property type="evidence" value="ECO:0007669"/>
    <property type="project" value="UniProtKB-UniRule"/>
</dbReference>
<dbReference type="GO" id="GO:0046166">
    <property type="term" value="P:glyceraldehyde-3-phosphate biosynthetic process"/>
    <property type="evidence" value="ECO:0007669"/>
    <property type="project" value="TreeGrafter"/>
</dbReference>
<evidence type="ECO:0000256" key="13">
    <source>
        <dbReference type="HAMAP-Rule" id="MF_00147"/>
    </source>
</evidence>
<evidence type="ECO:0000256" key="1">
    <source>
        <dbReference type="ARBA" id="ARBA00000474"/>
    </source>
</evidence>
<dbReference type="SUPFAM" id="SSF51351">
    <property type="entry name" value="Triosephosphate isomerase (TIM)"/>
    <property type="match status" value="1"/>
</dbReference>
<organism evidence="15 16">
    <name type="scientific">SAR86 cluster bacterium</name>
    <dbReference type="NCBI Taxonomy" id="2030880"/>
    <lineage>
        <taxon>Bacteria</taxon>
        <taxon>Pseudomonadati</taxon>
        <taxon>Pseudomonadota</taxon>
        <taxon>Gammaproteobacteria</taxon>
        <taxon>SAR86 cluster</taxon>
    </lineage>
</organism>
<dbReference type="GO" id="GO:0005829">
    <property type="term" value="C:cytosol"/>
    <property type="evidence" value="ECO:0007669"/>
    <property type="project" value="TreeGrafter"/>
</dbReference>
<dbReference type="GO" id="GO:0006096">
    <property type="term" value="P:glycolytic process"/>
    <property type="evidence" value="ECO:0007669"/>
    <property type="project" value="UniProtKB-UniRule"/>
</dbReference>
<dbReference type="Proteomes" id="UP000218767">
    <property type="component" value="Unassembled WGS sequence"/>
</dbReference>
<comment type="subunit">
    <text evidence="5 13 14">Homodimer.</text>
</comment>
<dbReference type="EC" id="5.3.1.1" evidence="6 13"/>
<evidence type="ECO:0000256" key="7">
    <source>
        <dbReference type="ARBA" id="ARBA00019397"/>
    </source>
</evidence>
<dbReference type="InterPro" id="IPR013785">
    <property type="entry name" value="Aldolase_TIM"/>
</dbReference>
<dbReference type="HAMAP" id="MF_00147_B">
    <property type="entry name" value="TIM_B"/>
    <property type="match status" value="1"/>
</dbReference>
<evidence type="ECO:0000256" key="12">
    <source>
        <dbReference type="ARBA" id="ARBA00055680"/>
    </source>
</evidence>
<feature type="binding site" evidence="13">
    <location>
        <begin position="9"/>
        <end position="11"/>
    </location>
    <ligand>
        <name>substrate</name>
    </ligand>
</feature>
<evidence type="ECO:0000256" key="4">
    <source>
        <dbReference type="ARBA" id="ARBA00007422"/>
    </source>
</evidence>
<feature type="binding site" evidence="13">
    <location>
        <position position="176"/>
    </location>
    <ligand>
        <name>substrate</name>
    </ligand>
</feature>
<dbReference type="InterPro" id="IPR035990">
    <property type="entry name" value="TIM_sf"/>
</dbReference>
<evidence type="ECO:0000256" key="8">
    <source>
        <dbReference type="ARBA" id="ARBA00022432"/>
    </source>
</evidence>
<dbReference type="PROSITE" id="PS00171">
    <property type="entry name" value="TIM_1"/>
    <property type="match status" value="1"/>
</dbReference>
<dbReference type="PANTHER" id="PTHR21139:SF42">
    <property type="entry name" value="TRIOSEPHOSPHATE ISOMERASE"/>
    <property type="match status" value="1"/>
</dbReference>
<dbReference type="InterPro" id="IPR022896">
    <property type="entry name" value="TrioseP_Isoase_bac/euk"/>
</dbReference>
<gene>
    <name evidence="13" type="primary">tpiA</name>
    <name evidence="15" type="ORF">COB20_02220</name>
</gene>
<comment type="subcellular location">
    <subcellularLocation>
        <location evidence="13 14">Cytoplasm</location>
    </subcellularLocation>
</comment>
<evidence type="ECO:0000256" key="5">
    <source>
        <dbReference type="ARBA" id="ARBA00011738"/>
    </source>
</evidence>
<dbReference type="InterPro" id="IPR000652">
    <property type="entry name" value="Triosephosphate_isomerase"/>
</dbReference>
<evidence type="ECO:0000313" key="15">
    <source>
        <dbReference type="EMBL" id="PCI81200.1"/>
    </source>
</evidence>
<dbReference type="Pfam" id="PF00121">
    <property type="entry name" value="TIM"/>
    <property type="match status" value="1"/>
</dbReference>
<dbReference type="EMBL" id="NVUL01000006">
    <property type="protein sequence ID" value="PCI81200.1"/>
    <property type="molecule type" value="Genomic_DNA"/>
</dbReference>
<dbReference type="GO" id="GO:0019563">
    <property type="term" value="P:glycerol catabolic process"/>
    <property type="evidence" value="ECO:0007669"/>
    <property type="project" value="TreeGrafter"/>
</dbReference>
<dbReference type="PROSITE" id="PS51440">
    <property type="entry name" value="TIM_2"/>
    <property type="match status" value="1"/>
</dbReference>
<comment type="pathway">
    <text evidence="2 13 14">Carbohydrate biosynthesis; gluconeogenesis.</text>
</comment>